<dbReference type="STRING" id="49390.A0A068V899"/>
<feature type="transmembrane region" description="Helical" evidence="1">
    <location>
        <begin position="202"/>
        <end position="225"/>
    </location>
</feature>
<dbReference type="InParanoid" id="A0A068V899"/>
<dbReference type="PANTHER" id="PTHR12242:SF38">
    <property type="entry name" value="TRANSMEMBRANE PROTEIN"/>
    <property type="match status" value="1"/>
</dbReference>
<dbReference type="GO" id="GO:0016020">
    <property type="term" value="C:membrane"/>
    <property type="evidence" value="ECO:0007669"/>
    <property type="project" value="TreeGrafter"/>
</dbReference>
<dbReference type="AlphaFoldDB" id="A0A068V899"/>
<feature type="transmembrane region" description="Helical" evidence="1">
    <location>
        <begin position="21"/>
        <end position="42"/>
    </location>
</feature>
<feature type="transmembrane region" description="Helical" evidence="1">
    <location>
        <begin position="87"/>
        <end position="111"/>
    </location>
</feature>
<keyword evidence="3" id="KW-1185">Reference proteome</keyword>
<keyword evidence="1" id="KW-1133">Transmembrane helix</keyword>
<dbReference type="OrthoDB" id="419711at2759"/>
<gene>
    <name evidence="2" type="ORF">GSCOC_T00004919001</name>
</gene>
<dbReference type="Gramene" id="CDP17020">
    <property type="protein sequence ID" value="CDP17020"/>
    <property type="gene ID" value="GSCOC_T00004919001"/>
</dbReference>
<dbReference type="PhylomeDB" id="A0A068V899"/>
<accession>A0A068V899</accession>
<feature type="transmembrane region" description="Helical" evidence="1">
    <location>
        <begin position="262"/>
        <end position="291"/>
    </location>
</feature>
<evidence type="ECO:0000313" key="2">
    <source>
        <dbReference type="EMBL" id="CDP17020.1"/>
    </source>
</evidence>
<name>A0A068V899_COFCA</name>
<keyword evidence="1" id="KW-0812">Transmembrane</keyword>
<feature type="transmembrane region" description="Helical" evidence="1">
    <location>
        <begin position="303"/>
        <end position="323"/>
    </location>
</feature>
<dbReference type="Proteomes" id="UP000295252">
    <property type="component" value="Chromosome I"/>
</dbReference>
<evidence type="ECO:0000313" key="3">
    <source>
        <dbReference type="Proteomes" id="UP000295252"/>
    </source>
</evidence>
<feature type="transmembrane region" description="Helical" evidence="1">
    <location>
        <begin position="231"/>
        <end position="250"/>
    </location>
</feature>
<proteinExistence type="predicted"/>
<dbReference type="PANTHER" id="PTHR12242">
    <property type="entry name" value="OS02G0130600 PROTEIN-RELATED"/>
    <property type="match status" value="1"/>
</dbReference>
<sequence length="349" mass="40526">MGKDAAAEQVPDDYYHYWLRWQVFVCALIFLLPALLSLILIIKSRSTTRTPPPPSQQQRGHRASTYRQLWLPCWTTLHPTWLLYYRALAFLTMTFFLYQIVRAFGFFIFFFYTQWTFALVAVYFALATIISAHGCWIHSKTPFAQSGDKDKLLKKNLEEESKNDEYVSSTSIMNQDDRGFIKCQAQAPIDQQPGFWGVLMQCIYYTCAGAVMLTDIVFWCLLLPFMSGEHFQLTVLMACMHSVNAVFLILDSALNSLPFSWFGFVYFVLWSSSYVVFQWALHVCCITWWPYPFLDLSNAWAPIWYLALALVHVPCYGSYVLLAKGKDSLFSRMFPHAYLRISAEKKQKN</sequence>
<organism evidence="2 3">
    <name type="scientific">Coffea canephora</name>
    <name type="common">Robusta coffee</name>
    <dbReference type="NCBI Taxonomy" id="49390"/>
    <lineage>
        <taxon>Eukaryota</taxon>
        <taxon>Viridiplantae</taxon>
        <taxon>Streptophyta</taxon>
        <taxon>Embryophyta</taxon>
        <taxon>Tracheophyta</taxon>
        <taxon>Spermatophyta</taxon>
        <taxon>Magnoliopsida</taxon>
        <taxon>eudicotyledons</taxon>
        <taxon>Gunneridae</taxon>
        <taxon>Pentapetalae</taxon>
        <taxon>asterids</taxon>
        <taxon>lamiids</taxon>
        <taxon>Gentianales</taxon>
        <taxon>Rubiaceae</taxon>
        <taxon>Ixoroideae</taxon>
        <taxon>Gardenieae complex</taxon>
        <taxon>Bertiereae - Coffeeae clade</taxon>
        <taxon>Coffeeae</taxon>
        <taxon>Coffea</taxon>
    </lineage>
</organism>
<feature type="transmembrane region" description="Helical" evidence="1">
    <location>
        <begin position="117"/>
        <end position="137"/>
    </location>
</feature>
<reference evidence="3" key="1">
    <citation type="journal article" date="2014" name="Science">
        <title>The coffee genome provides insight into the convergent evolution of caffeine biosynthesis.</title>
        <authorList>
            <person name="Denoeud F."/>
            <person name="Carretero-Paulet L."/>
            <person name="Dereeper A."/>
            <person name="Droc G."/>
            <person name="Guyot R."/>
            <person name="Pietrella M."/>
            <person name="Zheng C."/>
            <person name="Alberti A."/>
            <person name="Anthony F."/>
            <person name="Aprea G."/>
            <person name="Aury J.M."/>
            <person name="Bento P."/>
            <person name="Bernard M."/>
            <person name="Bocs S."/>
            <person name="Campa C."/>
            <person name="Cenci A."/>
            <person name="Combes M.C."/>
            <person name="Crouzillat D."/>
            <person name="Da Silva C."/>
            <person name="Daddiego L."/>
            <person name="De Bellis F."/>
            <person name="Dussert S."/>
            <person name="Garsmeur O."/>
            <person name="Gayraud T."/>
            <person name="Guignon V."/>
            <person name="Jahn K."/>
            <person name="Jamilloux V."/>
            <person name="Joet T."/>
            <person name="Labadie K."/>
            <person name="Lan T."/>
            <person name="Leclercq J."/>
            <person name="Lepelley M."/>
            <person name="Leroy T."/>
            <person name="Li L.T."/>
            <person name="Librado P."/>
            <person name="Lopez L."/>
            <person name="Munoz A."/>
            <person name="Noel B."/>
            <person name="Pallavicini A."/>
            <person name="Perrotta G."/>
            <person name="Poncet V."/>
            <person name="Pot D."/>
            <person name="Priyono X."/>
            <person name="Rigoreau M."/>
            <person name="Rouard M."/>
            <person name="Rozas J."/>
            <person name="Tranchant-Dubreuil C."/>
            <person name="VanBuren R."/>
            <person name="Zhang Q."/>
            <person name="Andrade A.C."/>
            <person name="Argout X."/>
            <person name="Bertrand B."/>
            <person name="de Kochko A."/>
            <person name="Graziosi G."/>
            <person name="Henry R.J."/>
            <person name="Jayarama X."/>
            <person name="Ming R."/>
            <person name="Nagai C."/>
            <person name="Rounsley S."/>
            <person name="Sankoff D."/>
            <person name="Giuliano G."/>
            <person name="Albert V.A."/>
            <person name="Wincker P."/>
            <person name="Lashermes P."/>
        </authorList>
    </citation>
    <scope>NUCLEOTIDE SEQUENCE [LARGE SCALE GENOMIC DNA]</scope>
    <source>
        <strain evidence="3">cv. DH200-94</strain>
    </source>
</reference>
<dbReference type="EMBL" id="HG739228">
    <property type="protein sequence ID" value="CDP17020.1"/>
    <property type="molecule type" value="Genomic_DNA"/>
</dbReference>
<protein>
    <submittedName>
        <fullName evidence="2">Uncharacterized protein</fullName>
    </submittedName>
</protein>
<keyword evidence="1" id="KW-0472">Membrane</keyword>
<dbReference type="OMA" id="FTWFGIT"/>
<evidence type="ECO:0000256" key="1">
    <source>
        <dbReference type="SAM" id="Phobius"/>
    </source>
</evidence>